<evidence type="ECO:0000256" key="5">
    <source>
        <dbReference type="SAM" id="MobiDB-lite"/>
    </source>
</evidence>
<dbReference type="PANTHER" id="PTHR30055">
    <property type="entry name" value="HTH-TYPE TRANSCRIPTIONAL REGULATOR RUTR"/>
    <property type="match status" value="1"/>
</dbReference>
<dbReference type="EMBL" id="BAAAWD010000007">
    <property type="protein sequence ID" value="GAA3005975.1"/>
    <property type="molecule type" value="Genomic_DNA"/>
</dbReference>
<comment type="caution">
    <text evidence="7">The sequence shown here is derived from an EMBL/GenBank/DDBJ whole genome shotgun (WGS) entry which is preliminary data.</text>
</comment>
<keyword evidence="2 4" id="KW-0238">DNA-binding</keyword>
<evidence type="ECO:0000313" key="8">
    <source>
        <dbReference type="Proteomes" id="UP001499930"/>
    </source>
</evidence>
<evidence type="ECO:0000259" key="6">
    <source>
        <dbReference type="PROSITE" id="PS50977"/>
    </source>
</evidence>
<reference evidence="8" key="1">
    <citation type="journal article" date="2019" name="Int. J. Syst. Evol. Microbiol.">
        <title>The Global Catalogue of Microorganisms (GCM) 10K type strain sequencing project: providing services to taxonomists for standard genome sequencing and annotation.</title>
        <authorList>
            <consortium name="The Broad Institute Genomics Platform"/>
            <consortium name="The Broad Institute Genome Sequencing Center for Infectious Disease"/>
            <person name="Wu L."/>
            <person name="Ma J."/>
        </authorList>
    </citation>
    <scope>NUCLEOTIDE SEQUENCE [LARGE SCALE GENOMIC DNA]</scope>
    <source>
        <strain evidence="8">JCM 3106</strain>
    </source>
</reference>
<evidence type="ECO:0000313" key="7">
    <source>
        <dbReference type="EMBL" id="GAA3005975.1"/>
    </source>
</evidence>
<keyword evidence="1" id="KW-0805">Transcription regulation</keyword>
<organism evidence="7 8">
    <name type="scientific">Streptosporangium longisporum</name>
    <dbReference type="NCBI Taxonomy" id="46187"/>
    <lineage>
        <taxon>Bacteria</taxon>
        <taxon>Bacillati</taxon>
        <taxon>Actinomycetota</taxon>
        <taxon>Actinomycetes</taxon>
        <taxon>Streptosporangiales</taxon>
        <taxon>Streptosporangiaceae</taxon>
        <taxon>Streptosporangium</taxon>
    </lineage>
</organism>
<dbReference type="PANTHER" id="PTHR30055:SF234">
    <property type="entry name" value="HTH-TYPE TRANSCRIPTIONAL REGULATOR BETI"/>
    <property type="match status" value="1"/>
</dbReference>
<feature type="region of interest" description="Disordered" evidence="5">
    <location>
        <begin position="196"/>
        <end position="215"/>
    </location>
</feature>
<sequence length="215" mass="22643">MGRIAGVTAAETRERLLRAAAEVFARRGYDGTRVADIAAAAGVSNGALYAHFDSKAELLVAALRAHGPQLLARLFAADPDRPITELLAVVGRGLPRRRDAHGYLIVEALVAARRDEDVARPMRDYVGERADRLAGLVRAAQDDDEVDGTLSPDALSHFCLLLAMGSALVTPDLHRVDDGEWAALLARLVTALAPAGAAAQPSAPTGTTAQRGAPR</sequence>
<dbReference type="InterPro" id="IPR036271">
    <property type="entry name" value="Tet_transcr_reg_TetR-rel_C_sf"/>
</dbReference>
<evidence type="ECO:0000256" key="3">
    <source>
        <dbReference type="ARBA" id="ARBA00023163"/>
    </source>
</evidence>
<feature type="domain" description="HTH tetR-type" evidence="6">
    <location>
        <begin position="10"/>
        <end position="70"/>
    </location>
</feature>
<evidence type="ECO:0000256" key="2">
    <source>
        <dbReference type="ARBA" id="ARBA00023125"/>
    </source>
</evidence>
<dbReference type="InterPro" id="IPR050109">
    <property type="entry name" value="HTH-type_TetR-like_transc_reg"/>
</dbReference>
<feature type="DNA-binding region" description="H-T-H motif" evidence="4">
    <location>
        <begin position="33"/>
        <end position="52"/>
    </location>
</feature>
<dbReference type="Proteomes" id="UP001499930">
    <property type="component" value="Unassembled WGS sequence"/>
</dbReference>
<dbReference type="InterPro" id="IPR009057">
    <property type="entry name" value="Homeodomain-like_sf"/>
</dbReference>
<proteinExistence type="predicted"/>
<dbReference type="SUPFAM" id="SSF46689">
    <property type="entry name" value="Homeodomain-like"/>
    <property type="match status" value="1"/>
</dbReference>
<dbReference type="PROSITE" id="PS50977">
    <property type="entry name" value="HTH_TETR_2"/>
    <property type="match status" value="1"/>
</dbReference>
<dbReference type="SUPFAM" id="SSF48498">
    <property type="entry name" value="Tetracyclin repressor-like, C-terminal domain"/>
    <property type="match status" value="1"/>
</dbReference>
<name>A0ABP6KEN6_9ACTN</name>
<dbReference type="Gene3D" id="1.10.357.10">
    <property type="entry name" value="Tetracycline Repressor, domain 2"/>
    <property type="match status" value="1"/>
</dbReference>
<dbReference type="RefSeq" id="WP_344894417.1">
    <property type="nucleotide sequence ID" value="NZ_BAAAWD010000007.1"/>
</dbReference>
<evidence type="ECO:0000256" key="4">
    <source>
        <dbReference type="PROSITE-ProRule" id="PRU00335"/>
    </source>
</evidence>
<dbReference type="Pfam" id="PF00440">
    <property type="entry name" value="TetR_N"/>
    <property type="match status" value="1"/>
</dbReference>
<keyword evidence="3" id="KW-0804">Transcription</keyword>
<protein>
    <recommendedName>
        <fullName evidence="6">HTH tetR-type domain-containing protein</fullName>
    </recommendedName>
</protein>
<dbReference type="PRINTS" id="PR00455">
    <property type="entry name" value="HTHTETR"/>
</dbReference>
<accession>A0ABP6KEN6</accession>
<gene>
    <name evidence="7" type="ORF">GCM10017559_29720</name>
</gene>
<evidence type="ECO:0000256" key="1">
    <source>
        <dbReference type="ARBA" id="ARBA00023015"/>
    </source>
</evidence>
<dbReference type="InterPro" id="IPR001647">
    <property type="entry name" value="HTH_TetR"/>
</dbReference>
<keyword evidence="8" id="KW-1185">Reference proteome</keyword>